<organism evidence="4 5">
    <name type="scientific">Macrostomum lignano</name>
    <dbReference type="NCBI Taxonomy" id="282301"/>
    <lineage>
        <taxon>Eukaryota</taxon>
        <taxon>Metazoa</taxon>
        <taxon>Spiralia</taxon>
        <taxon>Lophotrochozoa</taxon>
        <taxon>Platyhelminthes</taxon>
        <taxon>Rhabditophora</taxon>
        <taxon>Macrostomorpha</taxon>
        <taxon>Macrostomida</taxon>
        <taxon>Macrostomidae</taxon>
        <taxon>Macrostomum</taxon>
    </lineage>
</organism>
<dbReference type="PANTHER" id="PTHR43053">
    <property type="entry name" value="GLYCOSIDASE FAMILY 31"/>
    <property type="match status" value="1"/>
</dbReference>
<reference evidence="5" key="1">
    <citation type="submission" date="2016-11" db="UniProtKB">
        <authorList>
            <consortium name="WormBaseParasite"/>
        </authorList>
    </citation>
    <scope>IDENTIFICATION</scope>
</reference>
<evidence type="ECO:0000259" key="3">
    <source>
        <dbReference type="Pfam" id="PF21365"/>
    </source>
</evidence>
<dbReference type="InterPro" id="IPR017853">
    <property type="entry name" value="GH"/>
</dbReference>
<dbReference type="Gene3D" id="3.20.20.80">
    <property type="entry name" value="Glycosidases"/>
    <property type="match status" value="1"/>
</dbReference>
<dbReference type="GO" id="GO:0016798">
    <property type="term" value="F:hydrolase activity, acting on glycosyl bonds"/>
    <property type="evidence" value="ECO:0007669"/>
    <property type="project" value="UniProtKB-KW"/>
</dbReference>
<dbReference type="PANTHER" id="PTHR43053:SF4">
    <property type="entry name" value="MYOGENESIS-REGULATING GLYCOSIDASE"/>
    <property type="match status" value="1"/>
</dbReference>
<evidence type="ECO:0000313" key="4">
    <source>
        <dbReference type="Proteomes" id="UP000095280"/>
    </source>
</evidence>
<dbReference type="SUPFAM" id="SSF51445">
    <property type="entry name" value="(Trans)glycosidases"/>
    <property type="match status" value="1"/>
</dbReference>
<accession>A0A1I8FT02</accession>
<proteinExistence type="predicted"/>
<dbReference type="Pfam" id="PF21365">
    <property type="entry name" value="Glyco_hydro_31_3rd"/>
    <property type="match status" value="1"/>
</dbReference>
<sequence length="239" mass="27158">VPDAGAPTLKTDFGVDSFKLDAGEFNWLPENSRLRGFRQPQQPGWYANAWADFGIRLDPLRRRQEVRVGFRAQHLPLTVRAIDKDSHWGLDNGLKAMGPDGLDGNCYPDRELYIRWLQATVLMPSLQLSVPPWHYDEEVVNISRRLLAIRSEPRFRENMKSALADLLANGDPLLRRPPGSADQFLLGRSILAAPVLEPGAKSRKVHFPSGRWRPWFAPEDGSQDICRAARERRDDATRL</sequence>
<evidence type="ECO:0000256" key="1">
    <source>
        <dbReference type="ARBA" id="ARBA00022801"/>
    </source>
</evidence>
<dbReference type="Proteomes" id="UP000095280">
    <property type="component" value="Unplaced"/>
</dbReference>
<keyword evidence="4" id="KW-1185">Reference proteome</keyword>
<dbReference type="InterPro" id="IPR050985">
    <property type="entry name" value="Alpha-glycosidase_related"/>
</dbReference>
<protein>
    <submittedName>
        <fullName evidence="5">Glycosyl hydrolase</fullName>
    </submittedName>
</protein>
<dbReference type="Gene3D" id="2.60.40.4040">
    <property type="match status" value="1"/>
</dbReference>
<keyword evidence="1" id="KW-0378">Hydrolase</keyword>
<feature type="domain" description="Glycosyl hydrolase family 31 C-terminal" evidence="3">
    <location>
        <begin position="181"/>
        <end position="220"/>
    </location>
</feature>
<dbReference type="InterPro" id="IPR048395">
    <property type="entry name" value="Glyco_hydro_31_C"/>
</dbReference>
<dbReference type="WBParaSite" id="maker-unitig_8201-snap-gene-0.2-mRNA-1">
    <property type="protein sequence ID" value="maker-unitig_8201-snap-gene-0.2-mRNA-1"/>
    <property type="gene ID" value="maker-unitig_8201-snap-gene-0.2"/>
</dbReference>
<dbReference type="SUPFAM" id="SSF51011">
    <property type="entry name" value="Glycosyl hydrolase domain"/>
    <property type="match status" value="1"/>
</dbReference>
<evidence type="ECO:0000256" key="2">
    <source>
        <dbReference type="ARBA" id="ARBA00023295"/>
    </source>
</evidence>
<keyword evidence="2" id="KW-0326">Glycosidase</keyword>
<evidence type="ECO:0000313" key="5">
    <source>
        <dbReference type="WBParaSite" id="maker-unitig_8201-snap-gene-0.2-mRNA-1"/>
    </source>
</evidence>
<name>A0A1I8FT02_9PLAT</name>
<dbReference type="AlphaFoldDB" id="A0A1I8FT02"/>